<organism evidence="2 3">
    <name type="scientific">Pseudanabaena cinerea FACHB-1277</name>
    <dbReference type="NCBI Taxonomy" id="2949581"/>
    <lineage>
        <taxon>Bacteria</taxon>
        <taxon>Bacillati</taxon>
        <taxon>Cyanobacteriota</taxon>
        <taxon>Cyanophyceae</taxon>
        <taxon>Pseudanabaenales</taxon>
        <taxon>Pseudanabaenaceae</taxon>
        <taxon>Pseudanabaena</taxon>
        <taxon>Pseudanabaena cinerea</taxon>
    </lineage>
</organism>
<reference evidence="2" key="2">
    <citation type="submission" date="2020-08" db="EMBL/GenBank/DDBJ databases">
        <authorList>
            <person name="Chen M."/>
            <person name="Teng W."/>
            <person name="Zhao L."/>
            <person name="Hu C."/>
            <person name="Zhou Y."/>
            <person name="Han B."/>
            <person name="Song L."/>
            <person name="Shu W."/>
        </authorList>
    </citation>
    <scope>NUCLEOTIDE SEQUENCE</scope>
    <source>
        <strain evidence="2">FACHB-1277</strain>
    </source>
</reference>
<dbReference type="EMBL" id="JACJPY010000004">
    <property type="protein sequence ID" value="MBD2148973.1"/>
    <property type="molecule type" value="Genomic_DNA"/>
</dbReference>
<proteinExistence type="predicted"/>
<feature type="signal peptide" evidence="1">
    <location>
        <begin position="1"/>
        <end position="21"/>
    </location>
</feature>
<keyword evidence="1" id="KW-0732">Signal</keyword>
<reference evidence="2" key="1">
    <citation type="journal article" date="2015" name="ISME J.">
        <title>Draft Genome Sequence of Streptomyces incarnatus NRRL8089, which Produces the Nucleoside Antibiotic Sinefungin.</title>
        <authorList>
            <person name="Oshima K."/>
            <person name="Hattori M."/>
            <person name="Shimizu H."/>
            <person name="Fukuda K."/>
            <person name="Nemoto M."/>
            <person name="Inagaki K."/>
            <person name="Tamura T."/>
        </authorList>
    </citation>
    <scope>NUCLEOTIDE SEQUENCE</scope>
    <source>
        <strain evidence="2">FACHB-1277</strain>
    </source>
</reference>
<gene>
    <name evidence="2" type="ORF">H6F44_02355</name>
</gene>
<accession>A0A926UQI1</accession>
<name>A0A926UQI1_9CYAN</name>
<feature type="chain" id="PRO_5037119134" evidence="1">
    <location>
        <begin position="22"/>
        <end position="803"/>
    </location>
</feature>
<dbReference type="AlphaFoldDB" id="A0A926UQI1"/>
<keyword evidence="3" id="KW-1185">Reference proteome</keyword>
<comment type="caution">
    <text evidence="2">The sequence shown here is derived from an EMBL/GenBank/DDBJ whole genome shotgun (WGS) entry which is preliminary data.</text>
</comment>
<sequence length="803" mass="92285">MSKHYLYILSLSLTLFTSAIALRATEVIQSRTVKIPSPAELAKRAEFLSPEEISQLEIDDVLRDRLRADPQWREIADAVRQEIIIKKWGDSAPANPVWQRYGAKAYPLLSYYARSRDRVRQEYGIEGIRSLGKPYTTLWLRGHITKGLNYPQIYDIIPYTSSSDKSWEKEFGLDDPKVRREIIALAKANLKPKSDPQYYEQFNLGFLSQLLGYEAVYGKSTSQPDLSLAGLPKWVELEKLNQPTAPQVKAAIAFYRQLSKEARSHILVQRLGAIKAGQIHPFGLAFFRALAQEATITNSADPFEKIWAIAELERHGDAIGTNLLTDILNDDLSQLHPLAKIVSYENYDETGSHAYYLLLGMVEKYPQSKFARACREYGDLTGRSYFDAQERSPEILTRNARRSPQDKLKAWQEWLERYDSHSGADDAHYFLGISLQQNNDPMAAMRVWIKMMTSPMGDRDAIYLAFPHVRTLLDVGLSIEQMQLLLTEINQTTINQNPASPSNAKVLAPFFNYAIAVNYARKHNYEQALIFANQVQIEAIPDRILEDYYHPQGKSWAEDNRVAEFKRESQALLQEQKGRWQQLRQWQLENTPTAQYQIAASWAGIGGWKNGYLPIWGGIRAYLLPTDWNCQRWWVCDRNLRRNSDILAAYQGGSQNAIALSLYQNLLDSNQFPPDLREKSLYMVAMILLEQWESHTFSETTSIHPPAGVQSSSSFRQTLKPIFSYLDYQNLETNIAQDYQRRIDSIITELQLKFPQSIYTDDLLFSSFFLSDRRTYLERLLASYPKSDRAAEAKFLLNLKKAR</sequence>
<dbReference type="RefSeq" id="WP_190349313.1">
    <property type="nucleotide sequence ID" value="NZ_JACJPY010000004.1"/>
</dbReference>
<dbReference type="Proteomes" id="UP000631421">
    <property type="component" value="Unassembled WGS sequence"/>
</dbReference>
<evidence type="ECO:0000313" key="2">
    <source>
        <dbReference type="EMBL" id="MBD2148973.1"/>
    </source>
</evidence>
<protein>
    <submittedName>
        <fullName evidence="2">Uncharacterized protein</fullName>
    </submittedName>
</protein>
<evidence type="ECO:0000313" key="3">
    <source>
        <dbReference type="Proteomes" id="UP000631421"/>
    </source>
</evidence>
<evidence type="ECO:0000256" key="1">
    <source>
        <dbReference type="SAM" id="SignalP"/>
    </source>
</evidence>